<proteinExistence type="predicted"/>
<comment type="caution">
    <text evidence="2">The sequence shown here is derived from an EMBL/GenBank/DDBJ whole genome shotgun (WGS) entry which is preliminary data.</text>
</comment>
<keyword evidence="3" id="KW-1185">Reference proteome</keyword>
<evidence type="ECO:0000313" key="3">
    <source>
        <dbReference type="Proteomes" id="UP000243589"/>
    </source>
</evidence>
<dbReference type="Proteomes" id="UP000243589">
    <property type="component" value="Unassembled WGS sequence"/>
</dbReference>
<accession>A0A150H9U8</accession>
<evidence type="ECO:0000313" key="2">
    <source>
        <dbReference type="EMBL" id="KXZ58886.1"/>
    </source>
</evidence>
<dbReference type="InterPro" id="IPR010866">
    <property type="entry name" value="A-2_8-polyST"/>
</dbReference>
<organism evidence="2 3">
    <name type="scientific">Brevibacterium ravenspurgense</name>
    <dbReference type="NCBI Taxonomy" id="479117"/>
    <lineage>
        <taxon>Bacteria</taxon>
        <taxon>Bacillati</taxon>
        <taxon>Actinomycetota</taxon>
        <taxon>Actinomycetes</taxon>
        <taxon>Micrococcales</taxon>
        <taxon>Brevibacteriaceae</taxon>
        <taxon>Brevibacterium</taxon>
    </lineage>
</organism>
<dbReference type="EMBL" id="LQQC01000008">
    <property type="protein sequence ID" value="KXZ58886.1"/>
    <property type="molecule type" value="Genomic_DNA"/>
</dbReference>
<sequence>MKQLFFVSTMSQVITLAAGIDNGAYDTGWLPQVASLPIGQPYSALEGMPVQQRVREDFPAVDERVLVVSNHSLAPETAALLWELPEAQPALSRFDRVVDLNATLSPIHPSTWSPNATELPVWDRLLRERWDLGDAELELIVESPQVNPAVAIGRVFHTAFQRVHADGLMSYAATRNQLHLTNGQRMTSLHYLPYVEGLEPVLLSEHGIVPVPLGWDAYRSVVLESLETVRAVLDAELGSLSGDSTALVVGQYLASLDILTDDEEDRLHVRMLEEAHRRGASHVVFKPHPAAPPAAVSALREAAEKLGLGFTVFDRPVIAEAILAYLSPACVIGCFSTTLATARAAYGIPAVAVGTQKVLSALTPFENSNRIPAVICDAIMDGSSGELSSTEVARLQGLIEAIAYASRPRVVPHLRVNAESFLESAQHNTDLGYFRRRRLTKLNLPGALPKRKWSPSGKVEKRLPTPLRAPYRKLRKQVKSTVKTLKR</sequence>
<dbReference type="Pfam" id="PF07388">
    <property type="entry name" value="A-2_8-polyST"/>
    <property type="match status" value="1"/>
</dbReference>
<name>A0A150H9U8_9MICO</name>
<gene>
    <name evidence="2" type="ORF">Bravens_00758</name>
</gene>
<dbReference type="PATRIC" id="fig|479117.4.peg.759"/>
<evidence type="ECO:0000256" key="1">
    <source>
        <dbReference type="SAM" id="MobiDB-lite"/>
    </source>
</evidence>
<reference evidence="2 3" key="1">
    <citation type="submission" date="2016-01" db="EMBL/GenBank/DDBJ databases">
        <title>Use of Whole Genome Sequencing to ascertain that Brevibacterium massiliense (Roux, Raoult 2009) is a later heterotypic synonym of Brevibacterium ravenspurgense (Mages 2008).</title>
        <authorList>
            <person name="Bernier A.-M."/>
            <person name="Burdz T."/>
            <person name="Huynh C."/>
            <person name="Pachecho A.L."/>
            <person name="Wiebe D."/>
            <person name="Bonner C."/>
            <person name="Bernard K."/>
        </authorList>
    </citation>
    <scope>NUCLEOTIDE SEQUENCE [LARGE SCALE GENOMIC DNA]</scope>
    <source>
        <strain evidence="2 3">CCUG56047</strain>
    </source>
</reference>
<protein>
    <submittedName>
        <fullName evidence="2">Uncharacterized protein</fullName>
    </submittedName>
</protein>
<dbReference type="RefSeq" id="WP_062020432.1">
    <property type="nucleotide sequence ID" value="NZ_LQQC01000008.1"/>
</dbReference>
<feature type="region of interest" description="Disordered" evidence="1">
    <location>
        <begin position="447"/>
        <end position="467"/>
    </location>
</feature>
<dbReference type="AlphaFoldDB" id="A0A150H9U8"/>